<keyword evidence="1" id="KW-1133">Transmembrane helix</keyword>
<gene>
    <name evidence="3" type="ORF">JO380_003412</name>
</gene>
<dbReference type="Pfam" id="PF10756">
    <property type="entry name" value="bPH_6"/>
    <property type="match status" value="1"/>
</dbReference>
<dbReference type="InterPro" id="IPR019692">
    <property type="entry name" value="CFP-6_PH"/>
</dbReference>
<dbReference type="Proteomes" id="UP001240250">
    <property type="component" value="Unassembled WGS sequence"/>
</dbReference>
<keyword evidence="4" id="KW-1185">Reference proteome</keyword>
<evidence type="ECO:0000313" key="4">
    <source>
        <dbReference type="Proteomes" id="UP001240250"/>
    </source>
</evidence>
<feature type="domain" description="Low molecular weight protein antigen 6 PH" evidence="2">
    <location>
        <begin position="72"/>
        <end position="134"/>
    </location>
</feature>
<evidence type="ECO:0000259" key="2">
    <source>
        <dbReference type="Pfam" id="PF10756"/>
    </source>
</evidence>
<comment type="caution">
    <text evidence="3">The sequence shown here is derived from an EMBL/GenBank/DDBJ whole genome shotgun (WGS) entry which is preliminary data.</text>
</comment>
<evidence type="ECO:0000313" key="3">
    <source>
        <dbReference type="EMBL" id="MDQ0427031.1"/>
    </source>
</evidence>
<protein>
    <recommendedName>
        <fullName evidence="2">Low molecular weight protein antigen 6 PH domain-containing protein</fullName>
    </recommendedName>
</protein>
<reference evidence="3 4" key="1">
    <citation type="submission" date="2023-07" db="EMBL/GenBank/DDBJ databases">
        <title>Sequencing the genomes of 1000 actinobacteria strains.</title>
        <authorList>
            <person name="Klenk H.-P."/>
        </authorList>
    </citation>
    <scope>NUCLEOTIDE SEQUENCE [LARGE SCALE GENOMIC DNA]</scope>
    <source>
        <strain evidence="3 4">DSM 14785</strain>
    </source>
</reference>
<keyword evidence="1" id="KW-0812">Transmembrane</keyword>
<dbReference type="RefSeq" id="WP_046528392.1">
    <property type="nucleotide sequence ID" value="NZ_CP084585.1"/>
</dbReference>
<accession>A0ABU0GNV3</accession>
<keyword evidence="1" id="KW-0472">Membrane</keyword>
<organism evidence="3 4">
    <name type="scientific">Cellulomonas iranensis</name>
    <dbReference type="NCBI Taxonomy" id="76862"/>
    <lineage>
        <taxon>Bacteria</taxon>
        <taxon>Bacillati</taxon>
        <taxon>Actinomycetota</taxon>
        <taxon>Actinomycetes</taxon>
        <taxon>Micrococcales</taxon>
        <taxon>Cellulomonadaceae</taxon>
        <taxon>Cellulomonas</taxon>
    </lineage>
</organism>
<feature type="transmembrane region" description="Helical" evidence="1">
    <location>
        <begin position="19"/>
        <end position="39"/>
    </location>
</feature>
<dbReference type="EMBL" id="JAUSVM010000001">
    <property type="protein sequence ID" value="MDQ0427031.1"/>
    <property type="molecule type" value="Genomic_DNA"/>
</dbReference>
<sequence length="148" mass="15947">MPTPDDALAAPFRPRLARVVTLAVAVVVLALTAVLVLTMPGLAPLDQTGFALFGLLIAWFCWRQASVRAVPDATGLLVRNLLVTTHVDWAQIVSVRFGQGRAWVQLDLADGDTLAVMGVQRADGAFAEQEARRLATLVARRTTTARDD</sequence>
<name>A0ABU0GNV3_9CELL</name>
<proteinExistence type="predicted"/>
<evidence type="ECO:0000256" key="1">
    <source>
        <dbReference type="SAM" id="Phobius"/>
    </source>
</evidence>